<accession>A0AAN9AA57</accession>
<protein>
    <submittedName>
        <fullName evidence="1">Uncharacterized protein</fullName>
    </submittedName>
</protein>
<sequence>MRAYGRPLEELENIGSTWDTFEHIGKDLGTLVSYENSVDTLVRIWERLEDNMRIFEGFRCIGSILEDLELINDGGCRRSDDNRQRKPGEQFHICVKIAKAMCAVPYFSTVLSFPNKDVRWILLKEIFLLLHTYTEAMRCL</sequence>
<dbReference type="Proteomes" id="UP001381693">
    <property type="component" value="Unassembled WGS sequence"/>
</dbReference>
<keyword evidence="2" id="KW-1185">Reference proteome</keyword>
<evidence type="ECO:0000313" key="2">
    <source>
        <dbReference type="Proteomes" id="UP001381693"/>
    </source>
</evidence>
<proteinExistence type="predicted"/>
<reference evidence="1 2" key="1">
    <citation type="submission" date="2023-11" db="EMBL/GenBank/DDBJ databases">
        <title>Halocaridina rubra genome assembly.</title>
        <authorList>
            <person name="Smith C."/>
        </authorList>
    </citation>
    <scope>NUCLEOTIDE SEQUENCE [LARGE SCALE GENOMIC DNA]</scope>
    <source>
        <strain evidence="1">EP-1</strain>
        <tissue evidence="1">Whole</tissue>
    </source>
</reference>
<gene>
    <name evidence="1" type="ORF">SK128_019242</name>
</gene>
<dbReference type="AlphaFoldDB" id="A0AAN9AA57"/>
<organism evidence="1 2">
    <name type="scientific">Halocaridina rubra</name>
    <name type="common">Hawaiian red shrimp</name>
    <dbReference type="NCBI Taxonomy" id="373956"/>
    <lineage>
        <taxon>Eukaryota</taxon>
        <taxon>Metazoa</taxon>
        <taxon>Ecdysozoa</taxon>
        <taxon>Arthropoda</taxon>
        <taxon>Crustacea</taxon>
        <taxon>Multicrustacea</taxon>
        <taxon>Malacostraca</taxon>
        <taxon>Eumalacostraca</taxon>
        <taxon>Eucarida</taxon>
        <taxon>Decapoda</taxon>
        <taxon>Pleocyemata</taxon>
        <taxon>Caridea</taxon>
        <taxon>Atyoidea</taxon>
        <taxon>Atyidae</taxon>
        <taxon>Halocaridina</taxon>
    </lineage>
</organism>
<name>A0AAN9AA57_HALRR</name>
<dbReference type="EMBL" id="JAXCGZ010010088">
    <property type="protein sequence ID" value="KAK7075817.1"/>
    <property type="molecule type" value="Genomic_DNA"/>
</dbReference>
<comment type="caution">
    <text evidence="1">The sequence shown here is derived from an EMBL/GenBank/DDBJ whole genome shotgun (WGS) entry which is preliminary data.</text>
</comment>
<evidence type="ECO:0000313" key="1">
    <source>
        <dbReference type="EMBL" id="KAK7075817.1"/>
    </source>
</evidence>